<protein>
    <submittedName>
        <fullName evidence="2">Reverse transcriptase domain-containing protein</fullName>
    </submittedName>
</protein>
<keyword evidence="2" id="KW-0548">Nucleotidyltransferase</keyword>
<evidence type="ECO:0000313" key="2">
    <source>
        <dbReference type="EMBL" id="GJU07126.1"/>
    </source>
</evidence>
<dbReference type="Proteomes" id="UP001151760">
    <property type="component" value="Unassembled WGS sequence"/>
</dbReference>
<keyword evidence="2" id="KW-0808">Transferase</keyword>
<dbReference type="GO" id="GO:0003964">
    <property type="term" value="F:RNA-directed DNA polymerase activity"/>
    <property type="evidence" value="ECO:0007669"/>
    <property type="project" value="UniProtKB-KW"/>
</dbReference>
<dbReference type="PANTHER" id="PTHR24559">
    <property type="entry name" value="TRANSPOSON TY3-I GAG-POL POLYPROTEIN"/>
    <property type="match status" value="1"/>
</dbReference>
<dbReference type="InterPro" id="IPR053134">
    <property type="entry name" value="RNA-dir_DNA_polymerase"/>
</dbReference>
<sequence>MNAGMKQMEELKELLDWQDGSRRWNMCFPHQKIDAQTCQSEGCTLQPYWDSALEPWWNSHGTDIMGYSFQELALLFPGMVLDEEKKIERYIWGLPDNIQGNSNQGNNHAQQPPPQRQNIARAYTVGPGEKKVYAVKYGNCKRVGHMTRDCKTRVPAITQRALITEKKTEKKPEEKRLEDVPIVRDFLKVFPKDLLGLSPARQVKFQIDLVPDAAPIARSPYRLTLSEMQELSYQLQELSDKGFIRPSSSLWAALVLFFKKKDGSFKMCIDYRKLNKLTIKNRYPLLRTDDLFDQLQGSSVYLKIDLRLGYHQLRFRKEDIPKTTFRTCYGHYEFQVMPFGLTNAPTVFIDLMNQFLDHVIDSQGIHVDPAKIESIKDWPTPTTPTKIRQFLDLAGYYR</sequence>
<dbReference type="Gene3D" id="3.30.70.270">
    <property type="match status" value="2"/>
</dbReference>
<dbReference type="CDD" id="cd01647">
    <property type="entry name" value="RT_LTR"/>
    <property type="match status" value="1"/>
</dbReference>
<accession>A0ABQ5J478</accession>
<dbReference type="PANTHER" id="PTHR24559:SF444">
    <property type="entry name" value="REVERSE TRANSCRIPTASE DOMAIN-CONTAINING PROTEIN"/>
    <property type="match status" value="1"/>
</dbReference>
<dbReference type="EMBL" id="BQNB010021508">
    <property type="protein sequence ID" value="GJU07126.1"/>
    <property type="molecule type" value="Genomic_DNA"/>
</dbReference>
<name>A0ABQ5J478_9ASTR</name>
<evidence type="ECO:0000313" key="3">
    <source>
        <dbReference type="Proteomes" id="UP001151760"/>
    </source>
</evidence>
<dbReference type="InterPro" id="IPR043502">
    <property type="entry name" value="DNA/RNA_pol_sf"/>
</dbReference>
<keyword evidence="3" id="KW-1185">Reference proteome</keyword>
<organism evidence="2 3">
    <name type="scientific">Tanacetum coccineum</name>
    <dbReference type="NCBI Taxonomy" id="301880"/>
    <lineage>
        <taxon>Eukaryota</taxon>
        <taxon>Viridiplantae</taxon>
        <taxon>Streptophyta</taxon>
        <taxon>Embryophyta</taxon>
        <taxon>Tracheophyta</taxon>
        <taxon>Spermatophyta</taxon>
        <taxon>Magnoliopsida</taxon>
        <taxon>eudicotyledons</taxon>
        <taxon>Gunneridae</taxon>
        <taxon>Pentapetalae</taxon>
        <taxon>asterids</taxon>
        <taxon>campanulids</taxon>
        <taxon>Asterales</taxon>
        <taxon>Asteraceae</taxon>
        <taxon>Asteroideae</taxon>
        <taxon>Anthemideae</taxon>
        <taxon>Anthemidinae</taxon>
        <taxon>Tanacetum</taxon>
    </lineage>
</organism>
<dbReference type="Pfam" id="PF00078">
    <property type="entry name" value="RVT_1"/>
    <property type="match status" value="1"/>
</dbReference>
<feature type="domain" description="Reverse transcriptase" evidence="1">
    <location>
        <begin position="259"/>
        <end position="361"/>
    </location>
</feature>
<reference evidence="2" key="2">
    <citation type="submission" date="2022-01" db="EMBL/GenBank/DDBJ databases">
        <authorList>
            <person name="Yamashiro T."/>
            <person name="Shiraishi A."/>
            <person name="Satake H."/>
            <person name="Nakayama K."/>
        </authorList>
    </citation>
    <scope>NUCLEOTIDE SEQUENCE</scope>
</reference>
<dbReference type="SUPFAM" id="SSF56672">
    <property type="entry name" value="DNA/RNA polymerases"/>
    <property type="match status" value="1"/>
</dbReference>
<gene>
    <name evidence="2" type="ORF">Tco_1123556</name>
</gene>
<dbReference type="InterPro" id="IPR000477">
    <property type="entry name" value="RT_dom"/>
</dbReference>
<dbReference type="InterPro" id="IPR043128">
    <property type="entry name" value="Rev_trsase/Diguanyl_cyclase"/>
</dbReference>
<keyword evidence="2" id="KW-0695">RNA-directed DNA polymerase</keyword>
<proteinExistence type="predicted"/>
<reference evidence="2" key="1">
    <citation type="journal article" date="2022" name="Int. J. Mol. Sci.">
        <title>Draft Genome of Tanacetum Coccineum: Genomic Comparison of Closely Related Tanacetum-Family Plants.</title>
        <authorList>
            <person name="Yamashiro T."/>
            <person name="Shiraishi A."/>
            <person name="Nakayama K."/>
            <person name="Satake H."/>
        </authorList>
    </citation>
    <scope>NUCLEOTIDE SEQUENCE</scope>
</reference>
<dbReference type="Gene3D" id="3.10.10.10">
    <property type="entry name" value="HIV Type 1 Reverse Transcriptase, subunit A, domain 1"/>
    <property type="match status" value="1"/>
</dbReference>
<evidence type="ECO:0000259" key="1">
    <source>
        <dbReference type="Pfam" id="PF00078"/>
    </source>
</evidence>
<comment type="caution">
    <text evidence="2">The sequence shown here is derived from an EMBL/GenBank/DDBJ whole genome shotgun (WGS) entry which is preliminary data.</text>
</comment>